<dbReference type="EMBL" id="PGCJ01000405">
    <property type="protein sequence ID" value="PLW29593.1"/>
    <property type="molecule type" value="Genomic_DNA"/>
</dbReference>
<reference evidence="2 3" key="1">
    <citation type="submission" date="2017-11" db="EMBL/GenBank/DDBJ databases">
        <title>De novo assembly and phasing of dikaryotic genomes from two isolates of Puccinia coronata f. sp. avenae, the causal agent of oat crown rust.</title>
        <authorList>
            <person name="Miller M.E."/>
            <person name="Zhang Y."/>
            <person name="Omidvar V."/>
            <person name="Sperschneider J."/>
            <person name="Schwessinger B."/>
            <person name="Raley C."/>
            <person name="Palmer J.M."/>
            <person name="Garnica D."/>
            <person name="Upadhyaya N."/>
            <person name="Rathjen J."/>
            <person name="Taylor J.M."/>
            <person name="Park R.F."/>
            <person name="Dodds P.N."/>
            <person name="Hirsch C.D."/>
            <person name="Kianian S.F."/>
            <person name="Figueroa M."/>
        </authorList>
    </citation>
    <scope>NUCLEOTIDE SEQUENCE [LARGE SCALE GENOMIC DNA]</scope>
    <source>
        <strain evidence="2">12NC29</strain>
    </source>
</reference>
<proteinExistence type="predicted"/>
<organism evidence="2 3">
    <name type="scientific">Puccinia coronata f. sp. avenae</name>
    <dbReference type="NCBI Taxonomy" id="200324"/>
    <lineage>
        <taxon>Eukaryota</taxon>
        <taxon>Fungi</taxon>
        <taxon>Dikarya</taxon>
        <taxon>Basidiomycota</taxon>
        <taxon>Pucciniomycotina</taxon>
        <taxon>Pucciniomycetes</taxon>
        <taxon>Pucciniales</taxon>
        <taxon>Pucciniaceae</taxon>
        <taxon>Puccinia</taxon>
    </lineage>
</organism>
<feature type="compositionally biased region" description="Polar residues" evidence="1">
    <location>
        <begin position="113"/>
        <end position="125"/>
    </location>
</feature>
<feature type="region of interest" description="Disordered" evidence="1">
    <location>
        <begin position="1"/>
        <end position="127"/>
    </location>
</feature>
<dbReference type="Proteomes" id="UP000235388">
    <property type="component" value="Unassembled WGS sequence"/>
</dbReference>
<feature type="region of interest" description="Disordered" evidence="1">
    <location>
        <begin position="192"/>
        <end position="287"/>
    </location>
</feature>
<comment type="caution">
    <text evidence="2">The sequence shown here is derived from an EMBL/GenBank/DDBJ whole genome shotgun (WGS) entry which is preliminary data.</text>
</comment>
<accession>A0A2N5TVS3</accession>
<evidence type="ECO:0000313" key="3">
    <source>
        <dbReference type="Proteomes" id="UP000235388"/>
    </source>
</evidence>
<feature type="compositionally biased region" description="Basic and acidic residues" evidence="1">
    <location>
        <begin position="32"/>
        <end position="51"/>
    </location>
</feature>
<dbReference type="AlphaFoldDB" id="A0A2N5TVS3"/>
<name>A0A2N5TVS3_9BASI</name>
<feature type="compositionally biased region" description="Polar residues" evidence="1">
    <location>
        <begin position="59"/>
        <end position="70"/>
    </location>
</feature>
<keyword evidence="3" id="KW-1185">Reference proteome</keyword>
<dbReference type="OrthoDB" id="2506841at2759"/>
<dbReference type="STRING" id="200324.A0A2N5TVS3"/>
<evidence type="ECO:0000256" key="1">
    <source>
        <dbReference type="SAM" id="MobiDB-lite"/>
    </source>
</evidence>
<protein>
    <submittedName>
        <fullName evidence="2">Uncharacterized protein</fullName>
    </submittedName>
</protein>
<gene>
    <name evidence="2" type="ORF">PCANC_18864</name>
</gene>
<sequence length="287" mass="31677">MFRHLQKRQKCSKTHPGSLPTGGSDSDSDSDSDSHSEPDNDEESSKSKDSEGESDADSNSDQPDTQGTKGTQREKRIPASLLKVLESPIIYPGDTEDTDSEDSRSADSHDSEGSTFQKSAPTPRSATKAFPICLVCPGKLLKTETLLQEHVGGQAHKRRLARYKEFIHNPPPHTSLSPDAAEVVELIDALIGPPPVMPAGSVPLTRKQKRKKKKMAKQTQSSGEKNSPGPKTGSAKSTSKPNKESNRQKEKPQRRERRIWTAPDKRNSNNIHQNMFGWRHTKKGHMS</sequence>
<feature type="compositionally biased region" description="Basic residues" evidence="1">
    <location>
        <begin position="206"/>
        <end position="216"/>
    </location>
</feature>
<feature type="compositionally biased region" description="Basic residues" evidence="1">
    <location>
        <begin position="1"/>
        <end position="13"/>
    </location>
</feature>
<feature type="compositionally biased region" description="Basic and acidic residues" evidence="1">
    <location>
        <begin position="101"/>
        <end position="112"/>
    </location>
</feature>
<evidence type="ECO:0000313" key="2">
    <source>
        <dbReference type="EMBL" id="PLW29593.1"/>
    </source>
</evidence>
<feature type="compositionally biased region" description="Basic and acidic residues" evidence="1">
    <location>
        <begin position="241"/>
        <end position="253"/>
    </location>
</feature>